<gene>
    <name evidence="3" type="ORF">C0V82_02670</name>
</gene>
<dbReference type="Gene3D" id="2.150.10.10">
    <property type="entry name" value="Serralysin-like metalloprotease, C-terminal"/>
    <property type="match status" value="1"/>
</dbReference>
<comment type="subcellular location">
    <subcellularLocation>
        <location evidence="1">Secreted</location>
    </subcellularLocation>
</comment>
<dbReference type="PROSITE" id="PS00330">
    <property type="entry name" value="HEMOLYSIN_CALCIUM"/>
    <property type="match status" value="2"/>
</dbReference>
<dbReference type="SUPFAM" id="SSF51120">
    <property type="entry name" value="beta-Roll"/>
    <property type="match status" value="1"/>
</dbReference>
<dbReference type="InterPro" id="IPR011049">
    <property type="entry name" value="Serralysin-like_metalloprot_C"/>
</dbReference>
<evidence type="ECO:0000256" key="2">
    <source>
        <dbReference type="ARBA" id="ARBA00022525"/>
    </source>
</evidence>
<organism evidence="3 4">
    <name type="scientific">Niveispirillum cyanobacteriorum</name>
    <dbReference type="NCBI Taxonomy" id="1612173"/>
    <lineage>
        <taxon>Bacteria</taxon>
        <taxon>Pseudomonadati</taxon>
        <taxon>Pseudomonadota</taxon>
        <taxon>Alphaproteobacteria</taxon>
        <taxon>Rhodospirillales</taxon>
        <taxon>Azospirillaceae</taxon>
        <taxon>Niveispirillum</taxon>
    </lineage>
</organism>
<name>A0A2K9NEP0_9PROT</name>
<dbReference type="InterPro" id="IPR001343">
    <property type="entry name" value="Hemolysn_Ca-bd"/>
</dbReference>
<evidence type="ECO:0008006" key="5">
    <source>
        <dbReference type="Google" id="ProtNLM"/>
    </source>
</evidence>
<dbReference type="InterPro" id="IPR050557">
    <property type="entry name" value="RTX_toxin/Mannuronan_C5-epim"/>
</dbReference>
<dbReference type="Pfam" id="PF00353">
    <property type="entry name" value="HemolysinCabind"/>
    <property type="match status" value="1"/>
</dbReference>
<dbReference type="AlphaFoldDB" id="A0A2K9NEP0"/>
<dbReference type="PANTHER" id="PTHR38340:SF1">
    <property type="entry name" value="S-LAYER PROTEIN"/>
    <property type="match status" value="1"/>
</dbReference>
<keyword evidence="4" id="KW-1185">Reference proteome</keyword>
<evidence type="ECO:0000256" key="1">
    <source>
        <dbReference type="ARBA" id="ARBA00004613"/>
    </source>
</evidence>
<dbReference type="PRINTS" id="PR00313">
    <property type="entry name" value="CABNDNGRPT"/>
</dbReference>
<accession>A0A2K9NEP0</accession>
<dbReference type="OrthoDB" id="7182023at2"/>
<dbReference type="GO" id="GO:0005509">
    <property type="term" value="F:calcium ion binding"/>
    <property type="evidence" value="ECO:0007669"/>
    <property type="project" value="InterPro"/>
</dbReference>
<dbReference type="PANTHER" id="PTHR38340">
    <property type="entry name" value="S-LAYER PROTEIN"/>
    <property type="match status" value="1"/>
</dbReference>
<keyword evidence="2" id="KW-0964">Secreted</keyword>
<reference evidence="3 4" key="1">
    <citation type="submission" date="2017-12" db="EMBL/GenBank/DDBJ databases">
        <title>Genomes of bacteria within cyanobacterial aggregates.</title>
        <authorList>
            <person name="Cai H."/>
        </authorList>
    </citation>
    <scope>NUCLEOTIDE SEQUENCE [LARGE SCALE GENOMIC DNA]</scope>
    <source>
        <strain evidence="3 4">TH16</strain>
    </source>
</reference>
<dbReference type="KEGG" id="ncb:C0V82_02670"/>
<evidence type="ECO:0000313" key="3">
    <source>
        <dbReference type="EMBL" id="AUN31611.1"/>
    </source>
</evidence>
<evidence type="ECO:0000313" key="4">
    <source>
        <dbReference type="Proteomes" id="UP000234752"/>
    </source>
</evidence>
<dbReference type="GO" id="GO:0005576">
    <property type="term" value="C:extracellular region"/>
    <property type="evidence" value="ECO:0007669"/>
    <property type="project" value="UniProtKB-SubCell"/>
</dbReference>
<sequence length="354" mass="36625">MSRDLLVEGDDLRRLLTRATGRGEDSYGQAQNVVVLAALAMVVDFYLSTEPASATEMADDPHVISPPLPALALLADPGNDTQPVSIISHDGNKDRSHVVPLPLLINSGTPESVAKEETASAIVQPVPLPIHQPVQIIPAEPVRIVQTADLTLIGGAGNDVLRGGAGHDLLIGGDGDDLLLGRAGNDTLIGGAGRDTLVGGDGDDTLILDRDDIAIGGAGADNFVITDDVVGSWVSLTNNGQRINLANQILDFRAVEGDRLFFQTVDWIVTVISGGENIALPEDDGRISGTNVEIDLDGDGQIDSVLNVLPGSSVNVSTASSSAIGLFNLPLSSLMAITAQTSPPAGATDTGFWG</sequence>
<proteinExistence type="predicted"/>
<dbReference type="InterPro" id="IPR018511">
    <property type="entry name" value="Hemolysin-typ_Ca-bd_CS"/>
</dbReference>
<protein>
    <recommendedName>
        <fullName evidence="5">Calcium-binding protein</fullName>
    </recommendedName>
</protein>
<dbReference type="EMBL" id="CP025611">
    <property type="protein sequence ID" value="AUN31611.1"/>
    <property type="molecule type" value="Genomic_DNA"/>
</dbReference>
<dbReference type="Proteomes" id="UP000234752">
    <property type="component" value="Chromosome eg_1"/>
</dbReference>